<dbReference type="EMBL" id="KQ416599">
    <property type="protein sequence ID" value="KOF96338.1"/>
    <property type="molecule type" value="Genomic_DNA"/>
</dbReference>
<organism evidence="1">
    <name type="scientific">Octopus bimaculoides</name>
    <name type="common">California two-spotted octopus</name>
    <dbReference type="NCBI Taxonomy" id="37653"/>
    <lineage>
        <taxon>Eukaryota</taxon>
        <taxon>Metazoa</taxon>
        <taxon>Spiralia</taxon>
        <taxon>Lophotrochozoa</taxon>
        <taxon>Mollusca</taxon>
        <taxon>Cephalopoda</taxon>
        <taxon>Coleoidea</taxon>
        <taxon>Octopodiformes</taxon>
        <taxon>Octopoda</taxon>
        <taxon>Incirrata</taxon>
        <taxon>Octopodidae</taxon>
        <taxon>Octopus</taxon>
    </lineage>
</organism>
<proteinExistence type="predicted"/>
<accession>A0A0L8I4A7</accession>
<sequence>MRKTRLLCLKYLKWLLLDIMEQRRSTGETLHKNHFHNYYNHDVRLILFRTFIFASPLQSPSTKCVSTP</sequence>
<name>A0A0L8I4A7_OCTBM</name>
<protein>
    <submittedName>
        <fullName evidence="1">Uncharacterized protein</fullName>
    </submittedName>
</protein>
<evidence type="ECO:0000313" key="1">
    <source>
        <dbReference type="EMBL" id="KOF96338.1"/>
    </source>
</evidence>
<gene>
    <name evidence="1" type="ORF">OCBIM_22035706mg</name>
</gene>
<dbReference type="AlphaFoldDB" id="A0A0L8I4A7"/>
<reference evidence="1" key="1">
    <citation type="submission" date="2015-07" db="EMBL/GenBank/DDBJ databases">
        <title>MeaNS - Measles Nucleotide Surveillance Program.</title>
        <authorList>
            <person name="Tran T."/>
            <person name="Druce J."/>
        </authorList>
    </citation>
    <scope>NUCLEOTIDE SEQUENCE</scope>
    <source>
        <strain evidence="1">UCB-OBI-ISO-001</strain>
        <tissue evidence="1">Gonad</tissue>
    </source>
</reference>